<comment type="caution">
    <text evidence="3">The sequence shown here is derived from an EMBL/GenBank/DDBJ whole genome shotgun (WGS) entry which is preliminary data.</text>
</comment>
<proteinExistence type="inferred from homology"/>
<accession>A0ABU4UEK0</accession>
<dbReference type="InterPro" id="IPR003509">
    <property type="entry name" value="UPF0102_YraN-like"/>
</dbReference>
<dbReference type="EMBL" id="JAXARY010000009">
    <property type="protein sequence ID" value="MDX8127868.1"/>
    <property type="molecule type" value="Genomic_DNA"/>
</dbReference>
<dbReference type="InterPro" id="IPR011335">
    <property type="entry name" value="Restrct_endonuc-II-like"/>
</dbReference>
<evidence type="ECO:0000256" key="1">
    <source>
        <dbReference type="ARBA" id="ARBA00006738"/>
    </source>
</evidence>
<keyword evidence="4" id="KW-1185">Reference proteome</keyword>
<dbReference type="Gene3D" id="3.40.1350.10">
    <property type="match status" value="1"/>
</dbReference>
<sequence>MLFGKAKPVHLQKGDSAEQLALAYLQKQGLEWVCSNFRCKMGELDLVMKDGSALVIVEVRFRKSEQFGGALTSITRQKQARIVAATQHYVIINNLSQLSIRFDVVAVSGDNRLDWIKNAFQT</sequence>
<dbReference type="InterPro" id="IPR011856">
    <property type="entry name" value="tRNA_endonuc-like_dom_sf"/>
</dbReference>
<evidence type="ECO:0000313" key="4">
    <source>
        <dbReference type="Proteomes" id="UP001284537"/>
    </source>
</evidence>
<gene>
    <name evidence="3" type="ORF">QLH52_11295</name>
</gene>
<dbReference type="NCBIfam" id="NF009150">
    <property type="entry name" value="PRK12497.1-3"/>
    <property type="match status" value="1"/>
</dbReference>
<name>A0ABU4UEK0_9GAMM</name>
<comment type="similarity">
    <text evidence="1 2">Belongs to the UPF0102 family.</text>
</comment>
<evidence type="ECO:0000313" key="3">
    <source>
        <dbReference type="EMBL" id="MDX8127868.1"/>
    </source>
</evidence>
<dbReference type="HAMAP" id="MF_00048">
    <property type="entry name" value="UPF0102"/>
    <property type="match status" value="1"/>
</dbReference>
<reference evidence="3 4" key="1">
    <citation type="submission" date="2023-11" db="EMBL/GenBank/DDBJ databases">
        <authorList>
            <person name="Ouyang M.-Y."/>
        </authorList>
    </citation>
    <scope>NUCLEOTIDE SEQUENCE [LARGE SCALE GENOMIC DNA]</scope>
    <source>
        <strain evidence="3 4">OY6</strain>
    </source>
</reference>
<dbReference type="Proteomes" id="UP001284537">
    <property type="component" value="Unassembled WGS sequence"/>
</dbReference>
<dbReference type="PANTHER" id="PTHR34039">
    <property type="entry name" value="UPF0102 PROTEIN YRAN"/>
    <property type="match status" value="1"/>
</dbReference>
<dbReference type="NCBIfam" id="TIGR00252">
    <property type="entry name" value="YraN family protein"/>
    <property type="match status" value="1"/>
</dbReference>
<dbReference type="Pfam" id="PF02021">
    <property type="entry name" value="UPF0102"/>
    <property type="match status" value="1"/>
</dbReference>
<dbReference type="PANTHER" id="PTHR34039:SF1">
    <property type="entry name" value="UPF0102 PROTEIN YRAN"/>
    <property type="match status" value="1"/>
</dbReference>
<protein>
    <recommendedName>
        <fullName evidence="2">UPF0102 protein QLH52_11295</fullName>
    </recommendedName>
</protein>
<dbReference type="SUPFAM" id="SSF52980">
    <property type="entry name" value="Restriction endonuclease-like"/>
    <property type="match status" value="1"/>
</dbReference>
<organism evidence="3 4">
    <name type="scientific">Methylomonas defluvii</name>
    <dbReference type="NCBI Taxonomy" id="3045149"/>
    <lineage>
        <taxon>Bacteria</taxon>
        <taxon>Pseudomonadati</taxon>
        <taxon>Pseudomonadota</taxon>
        <taxon>Gammaproteobacteria</taxon>
        <taxon>Methylococcales</taxon>
        <taxon>Methylococcaceae</taxon>
        <taxon>Methylomonas</taxon>
    </lineage>
</organism>
<dbReference type="RefSeq" id="WP_205452614.1">
    <property type="nucleotide sequence ID" value="NZ_JAXARY010000009.1"/>
</dbReference>
<evidence type="ECO:0000256" key="2">
    <source>
        <dbReference type="HAMAP-Rule" id="MF_00048"/>
    </source>
</evidence>